<dbReference type="SMART" id="SM00525">
    <property type="entry name" value="FES"/>
    <property type="match status" value="1"/>
</dbReference>
<dbReference type="GO" id="GO:0035485">
    <property type="term" value="F:adenine/guanine mispair binding"/>
    <property type="evidence" value="ECO:0007669"/>
    <property type="project" value="TreeGrafter"/>
</dbReference>
<dbReference type="InterPro" id="IPR000445">
    <property type="entry name" value="HhH_motif"/>
</dbReference>
<evidence type="ECO:0000313" key="17">
    <source>
        <dbReference type="Proteomes" id="UP001333818"/>
    </source>
</evidence>
<dbReference type="PANTHER" id="PTHR42944:SF1">
    <property type="entry name" value="ADENINE DNA GLYCOSYLASE"/>
    <property type="match status" value="1"/>
</dbReference>
<dbReference type="Pfam" id="PF00730">
    <property type="entry name" value="HhH-GPD"/>
    <property type="match status" value="1"/>
</dbReference>
<organism evidence="16 17">
    <name type="scientific">Tumidithrix elongata BACA0141</name>
    <dbReference type="NCBI Taxonomy" id="2716417"/>
    <lineage>
        <taxon>Bacteria</taxon>
        <taxon>Bacillati</taxon>
        <taxon>Cyanobacteriota</taxon>
        <taxon>Cyanophyceae</taxon>
        <taxon>Pseudanabaenales</taxon>
        <taxon>Pseudanabaenaceae</taxon>
        <taxon>Tumidithrix</taxon>
        <taxon>Tumidithrix elongata</taxon>
    </lineage>
</organism>
<protein>
    <recommendedName>
        <fullName evidence="5 14">Adenine DNA glycosylase</fullName>
        <ecNumber evidence="4 14">3.2.2.31</ecNumber>
    </recommendedName>
</protein>
<dbReference type="RefSeq" id="WP_330482472.1">
    <property type="nucleotide sequence ID" value="NZ_JAZBJZ010000011.1"/>
</dbReference>
<dbReference type="PANTHER" id="PTHR42944">
    <property type="entry name" value="ADENINE DNA GLYCOSYLASE"/>
    <property type="match status" value="1"/>
</dbReference>
<dbReference type="AlphaFoldDB" id="A0AAW9PYS1"/>
<dbReference type="InterPro" id="IPR023170">
    <property type="entry name" value="HhH_base_excis_C"/>
</dbReference>
<gene>
    <name evidence="16" type="primary">mutY</name>
    <name evidence="16" type="ORF">V2H45_04715</name>
</gene>
<comment type="catalytic activity">
    <reaction evidence="1 14">
        <text>Hydrolyzes free adenine bases from 7,8-dihydro-8-oxoguanine:adenine mismatched double-stranded DNA, leaving an apurinic site.</text>
        <dbReference type="EC" id="3.2.2.31"/>
    </reaction>
</comment>
<evidence type="ECO:0000256" key="11">
    <source>
        <dbReference type="ARBA" id="ARBA00023014"/>
    </source>
</evidence>
<dbReference type="GO" id="GO:0034039">
    <property type="term" value="F:8-oxo-7,8-dihydroguanine DNA N-glycosylase activity"/>
    <property type="evidence" value="ECO:0007669"/>
    <property type="project" value="TreeGrafter"/>
</dbReference>
<comment type="cofactor">
    <cofactor evidence="14">
        <name>[4Fe-4S] cluster</name>
        <dbReference type="ChEBI" id="CHEBI:49883"/>
    </cofactor>
    <text evidence="14">Binds 1 [4Fe-4S] cluster.</text>
</comment>
<evidence type="ECO:0000256" key="1">
    <source>
        <dbReference type="ARBA" id="ARBA00000843"/>
    </source>
</evidence>
<dbReference type="GO" id="GO:0000701">
    <property type="term" value="F:purine-specific mismatch base pair DNA N-glycosylase activity"/>
    <property type="evidence" value="ECO:0007669"/>
    <property type="project" value="UniProtKB-EC"/>
</dbReference>
<dbReference type="Pfam" id="PF10576">
    <property type="entry name" value="EndIII_4Fe-2S"/>
    <property type="match status" value="1"/>
</dbReference>
<dbReference type="GO" id="GO:0032357">
    <property type="term" value="F:oxidized purine DNA binding"/>
    <property type="evidence" value="ECO:0007669"/>
    <property type="project" value="TreeGrafter"/>
</dbReference>
<dbReference type="GO" id="GO:0046872">
    <property type="term" value="F:metal ion binding"/>
    <property type="evidence" value="ECO:0007669"/>
    <property type="project" value="UniProtKB-UniRule"/>
</dbReference>
<name>A0AAW9PYS1_9CYAN</name>
<evidence type="ECO:0000256" key="7">
    <source>
        <dbReference type="ARBA" id="ARBA00022723"/>
    </source>
</evidence>
<dbReference type="CDD" id="cd03431">
    <property type="entry name" value="NUDIX_DNA_Glycosylase_C-MutY"/>
    <property type="match status" value="1"/>
</dbReference>
<evidence type="ECO:0000256" key="6">
    <source>
        <dbReference type="ARBA" id="ARBA00022485"/>
    </source>
</evidence>
<evidence type="ECO:0000256" key="3">
    <source>
        <dbReference type="ARBA" id="ARBA00008343"/>
    </source>
</evidence>
<dbReference type="Gene3D" id="3.90.79.10">
    <property type="entry name" value="Nucleoside Triphosphate Pyrophosphohydrolase"/>
    <property type="match status" value="1"/>
</dbReference>
<dbReference type="GO" id="GO:0006284">
    <property type="term" value="P:base-excision repair"/>
    <property type="evidence" value="ECO:0007669"/>
    <property type="project" value="UniProtKB-UniRule"/>
</dbReference>
<dbReference type="InterPro" id="IPR003265">
    <property type="entry name" value="HhH-GPD_domain"/>
</dbReference>
<evidence type="ECO:0000256" key="10">
    <source>
        <dbReference type="ARBA" id="ARBA00023004"/>
    </source>
</evidence>
<dbReference type="Pfam" id="PF14815">
    <property type="entry name" value="NUDIX_4"/>
    <property type="match status" value="1"/>
</dbReference>
<evidence type="ECO:0000256" key="12">
    <source>
        <dbReference type="ARBA" id="ARBA00023204"/>
    </source>
</evidence>
<dbReference type="InterPro" id="IPR044298">
    <property type="entry name" value="MIG/MutY"/>
</dbReference>
<dbReference type="Gene3D" id="1.10.340.30">
    <property type="entry name" value="Hypothetical protein, domain 2"/>
    <property type="match status" value="1"/>
</dbReference>
<keyword evidence="12" id="KW-0234">DNA repair</keyword>
<proteinExistence type="inferred from homology"/>
<evidence type="ECO:0000313" key="16">
    <source>
        <dbReference type="EMBL" id="MEE3716048.1"/>
    </source>
</evidence>
<dbReference type="FunFam" id="1.10.340.30:FF:000002">
    <property type="entry name" value="Adenine DNA glycosylase"/>
    <property type="match status" value="1"/>
</dbReference>
<dbReference type="SUPFAM" id="SSF55811">
    <property type="entry name" value="Nudix"/>
    <property type="match status" value="1"/>
</dbReference>
<reference evidence="16" key="1">
    <citation type="submission" date="2024-01" db="EMBL/GenBank/DDBJ databases">
        <title>Bank of Algae and Cyanobacteria of the Azores (BACA) strain genomes.</title>
        <authorList>
            <person name="Luz R."/>
            <person name="Cordeiro R."/>
            <person name="Fonseca A."/>
            <person name="Goncalves V."/>
        </authorList>
    </citation>
    <scope>NUCLEOTIDE SEQUENCE</scope>
    <source>
        <strain evidence="16">BACA0141</strain>
    </source>
</reference>
<evidence type="ECO:0000256" key="4">
    <source>
        <dbReference type="ARBA" id="ARBA00012045"/>
    </source>
</evidence>
<dbReference type="InterPro" id="IPR011257">
    <property type="entry name" value="DNA_glycosylase"/>
</dbReference>
<dbReference type="InterPro" id="IPR015797">
    <property type="entry name" value="NUDIX_hydrolase-like_dom_sf"/>
</dbReference>
<evidence type="ECO:0000256" key="8">
    <source>
        <dbReference type="ARBA" id="ARBA00022763"/>
    </source>
</evidence>
<evidence type="ECO:0000256" key="13">
    <source>
        <dbReference type="ARBA" id="ARBA00023295"/>
    </source>
</evidence>
<dbReference type="SUPFAM" id="SSF48150">
    <property type="entry name" value="DNA-glycosylase"/>
    <property type="match status" value="1"/>
</dbReference>
<evidence type="ECO:0000259" key="15">
    <source>
        <dbReference type="SMART" id="SM00478"/>
    </source>
</evidence>
<keyword evidence="13 14" id="KW-0326">Glycosidase</keyword>
<keyword evidence="11" id="KW-0411">Iron-sulfur</keyword>
<keyword evidence="7" id="KW-0479">Metal-binding</keyword>
<comment type="caution">
    <text evidence="16">The sequence shown here is derived from an EMBL/GenBank/DDBJ whole genome shotgun (WGS) entry which is preliminary data.</text>
</comment>
<evidence type="ECO:0000256" key="5">
    <source>
        <dbReference type="ARBA" id="ARBA00022023"/>
    </source>
</evidence>
<keyword evidence="9" id="KW-0378">Hydrolase</keyword>
<evidence type="ECO:0000256" key="2">
    <source>
        <dbReference type="ARBA" id="ARBA00002933"/>
    </source>
</evidence>
<dbReference type="InterPro" id="IPR003651">
    <property type="entry name" value="Endonuclease3_FeS-loop_motif"/>
</dbReference>
<dbReference type="InterPro" id="IPR005760">
    <property type="entry name" value="A/G_AdeGlyc_MutY"/>
</dbReference>
<keyword evidence="17" id="KW-1185">Reference proteome</keyword>
<feature type="domain" description="HhH-GPD" evidence="15">
    <location>
        <begin position="37"/>
        <end position="188"/>
    </location>
</feature>
<dbReference type="SMART" id="SM00478">
    <property type="entry name" value="ENDO3c"/>
    <property type="match status" value="1"/>
</dbReference>
<dbReference type="EMBL" id="JAZBJZ010000011">
    <property type="protein sequence ID" value="MEE3716048.1"/>
    <property type="molecule type" value="Genomic_DNA"/>
</dbReference>
<comment type="function">
    <text evidence="2">Adenine glycosylase active on G-A mispairs. MutY also corrects error-prone DNA synthesis past GO lesions which are due to the oxidatively damaged form of guanine: 7,8-dihydro-8-oxoguanine (8-oxo-dGTP).</text>
</comment>
<sequence>MTLTIADRLLHWYDQHRRQLPWRGDPDPYAVWVSEIMLQQTRVDTVIPYYDRWLAQFPAIADLAAASLEDVLKLWEGLGYYSRARNLHQAAQQVVRDFGGQLPNNLQDLRTLSGVGRYTAGAIASICFDLDEPTLDGNIRRVLSRLFDVVEPLGSSQGDRILWELARTHLPSGRAGDYNQAWMDLGATICTPRNPQCELCPLRSDCQAYGLGIQSDRPVPKPRKQIPQRSAVAAIILSGSKVLLTKRQEKGLLGGLWEFPCCYVDENFTGDSLQDASRREGANLPKFLHQFLLTEFSTEFGSEFATAFAKEFPVETYVPNLFGTYKHAYTHFRVTLHAYLFPFKESSEKLGKHPCLDWVAIAELSNYPMGKLARQMAQKLAKA</sequence>
<dbReference type="GO" id="GO:0051539">
    <property type="term" value="F:4 iron, 4 sulfur cluster binding"/>
    <property type="evidence" value="ECO:0007669"/>
    <property type="project" value="UniProtKB-UniRule"/>
</dbReference>
<dbReference type="InterPro" id="IPR029119">
    <property type="entry name" value="MutY_C"/>
</dbReference>
<keyword evidence="8 14" id="KW-0227">DNA damage</keyword>
<comment type="similarity">
    <text evidence="3 14">Belongs to the Nth/MutY family.</text>
</comment>
<keyword evidence="6" id="KW-0004">4Fe-4S</keyword>
<dbReference type="GO" id="GO:0006298">
    <property type="term" value="P:mismatch repair"/>
    <property type="evidence" value="ECO:0007669"/>
    <property type="project" value="TreeGrafter"/>
</dbReference>
<dbReference type="Pfam" id="PF00633">
    <property type="entry name" value="HHH"/>
    <property type="match status" value="1"/>
</dbReference>
<keyword evidence="10 14" id="KW-0408">Iron</keyword>
<dbReference type="CDD" id="cd00056">
    <property type="entry name" value="ENDO3c"/>
    <property type="match status" value="1"/>
</dbReference>
<evidence type="ECO:0000256" key="9">
    <source>
        <dbReference type="ARBA" id="ARBA00022801"/>
    </source>
</evidence>
<evidence type="ECO:0000256" key="14">
    <source>
        <dbReference type="RuleBase" id="RU365096"/>
    </source>
</evidence>
<dbReference type="NCBIfam" id="TIGR01084">
    <property type="entry name" value="mutY"/>
    <property type="match status" value="1"/>
</dbReference>
<accession>A0AAW9PYS1</accession>
<dbReference type="Proteomes" id="UP001333818">
    <property type="component" value="Unassembled WGS sequence"/>
</dbReference>
<dbReference type="EC" id="3.2.2.31" evidence="4 14"/>
<dbReference type="Gene3D" id="1.10.1670.10">
    <property type="entry name" value="Helix-hairpin-Helix base-excision DNA repair enzymes (C-terminal)"/>
    <property type="match status" value="1"/>
</dbReference>